<dbReference type="PANTHER" id="PTHR31642">
    <property type="entry name" value="TRICHOTHECENE 3-O-ACETYLTRANSFERASE"/>
    <property type="match status" value="1"/>
</dbReference>
<evidence type="ECO:0000256" key="3">
    <source>
        <dbReference type="ARBA" id="ARBA00023315"/>
    </source>
</evidence>
<evidence type="ECO:0000256" key="2">
    <source>
        <dbReference type="ARBA" id="ARBA00022679"/>
    </source>
</evidence>
<dbReference type="Proteomes" id="UP000008810">
    <property type="component" value="Chromosome 2"/>
</dbReference>
<dbReference type="EMBL" id="CM000881">
    <property type="protein sequence ID" value="KQK11567.1"/>
    <property type="molecule type" value="Genomic_DNA"/>
</dbReference>
<dbReference type="PANTHER" id="PTHR31642:SF16">
    <property type="entry name" value="OS08G0543400 PROTEIN"/>
    <property type="match status" value="1"/>
</dbReference>
<dbReference type="Gene3D" id="3.30.559.10">
    <property type="entry name" value="Chloramphenicol acetyltransferase-like domain"/>
    <property type="match status" value="2"/>
</dbReference>
<accession>I1HV91</accession>
<dbReference type="EnsemblPlants" id="KQK11567">
    <property type="protein sequence ID" value="KQK11567"/>
    <property type="gene ID" value="BRADI_2g60904v3"/>
</dbReference>
<comment type="similarity">
    <text evidence="1">Belongs to the plant acyltransferase family.</text>
</comment>
<organism evidence="4">
    <name type="scientific">Brachypodium distachyon</name>
    <name type="common">Purple false brome</name>
    <name type="synonym">Trachynia distachya</name>
    <dbReference type="NCBI Taxonomy" id="15368"/>
    <lineage>
        <taxon>Eukaryota</taxon>
        <taxon>Viridiplantae</taxon>
        <taxon>Streptophyta</taxon>
        <taxon>Embryophyta</taxon>
        <taxon>Tracheophyta</taxon>
        <taxon>Spermatophyta</taxon>
        <taxon>Magnoliopsida</taxon>
        <taxon>Liliopsida</taxon>
        <taxon>Poales</taxon>
        <taxon>Poaceae</taxon>
        <taxon>BOP clade</taxon>
        <taxon>Pooideae</taxon>
        <taxon>Stipodae</taxon>
        <taxon>Brachypodieae</taxon>
        <taxon>Brachypodium</taxon>
    </lineage>
</organism>
<reference evidence="4 5" key="1">
    <citation type="journal article" date="2010" name="Nature">
        <title>Genome sequencing and analysis of the model grass Brachypodium distachyon.</title>
        <authorList>
            <consortium name="International Brachypodium Initiative"/>
        </authorList>
    </citation>
    <scope>NUCLEOTIDE SEQUENCE [LARGE SCALE GENOMIC DNA]</scope>
    <source>
        <strain evidence="4">Bd21</strain>
        <strain evidence="5">cv. Bd21</strain>
    </source>
</reference>
<proteinExistence type="inferred from homology"/>
<dbReference type="InterPro" id="IPR050317">
    <property type="entry name" value="Plant_Fungal_Acyltransferase"/>
</dbReference>
<dbReference type="RefSeq" id="XP_003567478.1">
    <property type="nucleotide sequence ID" value="XM_003567430.4"/>
</dbReference>
<keyword evidence="2" id="KW-0808">Transferase</keyword>
<evidence type="ECO:0000313" key="5">
    <source>
        <dbReference type="EnsemblPlants" id="KQK11567"/>
    </source>
</evidence>
<keyword evidence="3" id="KW-0012">Acyltransferase</keyword>
<evidence type="ECO:0000313" key="4">
    <source>
        <dbReference type="EMBL" id="KQK11567.1"/>
    </source>
</evidence>
<dbReference type="OMA" id="FYPKLAF"/>
<dbReference type="GO" id="GO:0016747">
    <property type="term" value="F:acyltransferase activity, transferring groups other than amino-acyl groups"/>
    <property type="evidence" value="ECO:0000318"/>
    <property type="project" value="GO_Central"/>
</dbReference>
<name>I1HV91_BRADI</name>
<reference evidence="5" key="3">
    <citation type="submission" date="2018-08" db="UniProtKB">
        <authorList>
            <consortium name="EnsemblPlants"/>
        </authorList>
    </citation>
    <scope>IDENTIFICATION</scope>
    <source>
        <strain evidence="5">cv. Bd21</strain>
    </source>
</reference>
<protein>
    <submittedName>
        <fullName evidence="4 5">Uncharacterized protein</fullName>
    </submittedName>
</protein>
<dbReference type="GeneID" id="100845790"/>
<dbReference type="eggNOG" id="ENOG502QTJX">
    <property type="taxonomic scope" value="Eukaryota"/>
</dbReference>
<keyword evidence="6" id="KW-1185">Reference proteome</keyword>
<dbReference type="Gramene" id="KQK11567">
    <property type="protein sequence ID" value="KQK11567"/>
    <property type="gene ID" value="BRADI_2g60904v3"/>
</dbReference>
<dbReference type="Pfam" id="PF02458">
    <property type="entry name" value="Transferase"/>
    <property type="match status" value="1"/>
</dbReference>
<dbReference type="HOGENOM" id="CLU_014546_5_1_1"/>
<dbReference type="KEGG" id="bdi:100845790"/>
<reference evidence="4" key="2">
    <citation type="submission" date="2017-06" db="EMBL/GenBank/DDBJ databases">
        <title>WGS assembly of Brachypodium distachyon.</title>
        <authorList>
            <consortium name="The International Brachypodium Initiative"/>
            <person name="Lucas S."/>
            <person name="Harmon-Smith M."/>
            <person name="Lail K."/>
            <person name="Tice H."/>
            <person name="Grimwood J."/>
            <person name="Bruce D."/>
            <person name="Barry K."/>
            <person name="Shu S."/>
            <person name="Lindquist E."/>
            <person name="Wang M."/>
            <person name="Pitluck S."/>
            <person name="Vogel J.P."/>
            <person name="Garvin D.F."/>
            <person name="Mockler T.C."/>
            <person name="Schmutz J."/>
            <person name="Rokhsar D."/>
            <person name="Bevan M.W."/>
        </authorList>
    </citation>
    <scope>NUCLEOTIDE SEQUENCE</scope>
    <source>
        <strain evidence="4">Bd21</strain>
    </source>
</reference>
<gene>
    <name evidence="5" type="primary">LOC100845790</name>
    <name evidence="4" type="ORF">BRADI_2g60904v3</name>
</gene>
<evidence type="ECO:0000256" key="1">
    <source>
        <dbReference type="ARBA" id="ARBA00009861"/>
    </source>
</evidence>
<dbReference type="AlphaFoldDB" id="I1HV91"/>
<dbReference type="STRING" id="15368.I1HV91"/>
<sequence>MGLEKVKVVESCLVRPCEETPRHGLFLSPLDLEAANRRHTPTVYFYRYVPGSDDFFDVDRLKVAMARALVFFYPLAGRLDVGQPEIDCASQGALFVVARSDLTVDYFDNNFQPSPELKKLFVPRLDDSPSILLAVQVTFLKCGGVALGTLLHHAAIDAVSAFHFFQTWAAFSKDGEGAAMRLELPCHDRTLLRARSPPTVHPDALSVFYPDKDKNVSEPSLGEVSSEIFVISKDQVAALKRACGGHVSTFCALSTHVWRCMCLTRRLPLDATTRLTFAANVRRSLRPPLPDTYFGNGVIVLGTVAKVHDVVAPEEMASVASQIKGTVRRMDDELVHSAIDYMELNKMGRKPGAPPSNLPATEVRIISWLGMPMYDADFGWGKPLVMLRAVQERVGLVYLMDSQQDDGSIRILMCTEAAHLLKDFKRLLYDISL</sequence>
<dbReference type="InterPro" id="IPR023213">
    <property type="entry name" value="CAT-like_dom_sf"/>
</dbReference>
<dbReference type="OrthoDB" id="609504at2759"/>
<evidence type="ECO:0000313" key="6">
    <source>
        <dbReference type="Proteomes" id="UP000008810"/>
    </source>
</evidence>